<keyword evidence="6 8" id="KW-0539">Nucleus</keyword>
<proteinExistence type="inferred from homology"/>
<comment type="similarity">
    <text evidence="3 8">Belongs to the fungal TPase family.</text>
</comment>
<dbReference type="InterPro" id="IPR040343">
    <property type="entry name" value="Cet1/Ctl1"/>
</dbReference>
<gene>
    <name evidence="10" type="ORF">RNJ44_00948</name>
</gene>
<comment type="cofactor">
    <cofactor evidence="1 8">
        <name>Mg(2+)</name>
        <dbReference type="ChEBI" id="CHEBI:18420"/>
    </cofactor>
</comment>
<comment type="function">
    <text evidence="8">First step of mRNA capping. Converts the 5'-triphosphate end of a nascent mRNA chain into a diphosphate end.</text>
</comment>
<dbReference type="Gene3D" id="3.20.100.10">
    <property type="entry name" value="mRNA triphosphatase Cet1-like"/>
    <property type="match status" value="1"/>
</dbReference>
<evidence type="ECO:0000256" key="5">
    <source>
        <dbReference type="ARBA" id="ARBA00022801"/>
    </source>
</evidence>
<dbReference type="EMBL" id="JBEVYD010000009">
    <property type="protein sequence ID" value="KAL3230499.1"/>
    <property type="molecule type" value="Genomic_DNA"/>
</dbReference>
<keyword evidence="5 8" id="KW-0378">Hydrolase</keyword>
<evidence type="ECO:0000313" key="10">
    <source>
        <dbReference type="EMBL" id="KAL3230499.1"/>
    </source>
</evidence>
<dbReference type="PANTHER" id="PTHR28118:SF1">
    <property type="entry name" value="POLYNUCLEOTIDE 5'-TRIPHOSPHATASE CTL1-RELATED"/>
    <property type="match status" value="1"/>
</dbReference>
<evidence type="ECO:0000256" key="3">
    <source>
        <dbReference type="ARBA" id="ARBA00006345"/>
    </source>
</evidence>
<feature type="domain" description="mRNA triphosphatase Cet1-like" evidence="9">
    <location>
        <begin position="21"/>
        <end position="218"/>
    </location>
</feature>
<keyword evidence="4 8" id="KW-0507">mRNA processing</keyword>
<evidence type="ECO:0000256" key="8">
    <source>
        <dbReference type="RuleBase" id="RU367053"/>
    </source>
</evidence>
<sequence>MVAMKHKMAELHSDVHNFGGFVGYLKDWIISNLDHIPAENHSIIELELKFGRVKRNDRDILDKSKYTILPSNYRLVPSIDKKTYDKIVKQFYDGKTGFQVRDISKKTNLSPPLNKGRIRVDLDTNTLLESISKERISNVLIKFPYSNYECKLSLSIEHVIPIMAYPAFSNSKTFIREKKGYHFTVPRSRHRIDVSTVSTKTDSKKTHGAINYELELEMSTKKLLEYYRNENYDAIEKEMSKFVQDSLRIKNLLKDKPRRK</sequence>
<dbReference type="PANTHER" id="PTHR28118">
    <property type="entry name" value="POLYNUCLEOTIDE 5'-TRIPHOSPHATASE-RELATED"/>
    <property type="match status" value="1"/>
</dbReference>
<keyword evidence="8" id="KW-0506">mRNA capping</keyword>
<comment type="caution">
    <text evidence="10">The sequence shown here is derived from an EMBL/GenBank/DDBJ whole genome shotgun (WGS) entry which is preliminary data.</text>
</comment>
<comment type="subunit">
    <text evidence="8">Heterodimer. The mRNA-capping enzyme is composed of two separate chains alpha and beta, respectively a mRNA guanylyltransferase and an mRNA 5'-triphosphate monophosphatase.</text>
</comment>
<protein>
    <recommendedName>
        <fullName evidence="8">mRNA-capping enzyme subunit beta</fullName>
        <ecNumber evidence="8">3.6.1.74</ecNumber>
    </recommendedName>
    <alternativeName>
        <fullName evidence="8">mRNA 5'-phosphatase</fullName>
    </alternativeName>
    <alternativeName>
        <fullName evidence="8">mRNA 5'-triphosphate monophosphatase</fullName>
    </alternativeName>
</protein>
<evidence type="ECO:0000313" key="11">
    <source>
        <dbReference type="Proteomes" id="UP001623330"/>
    </source>
</evidence>
<organism evidence="10 11">
    <name type="scientific">Nakaseomyces bracarensis</name>
    <dbReference type="NCBI Taxonomy" id="273131"/>
    <lineage>
        <taxon>Eukaryota</taxon>
        <taxon>Fungi</taxon>
        <taxon>Dikarya</taxon>
        <taxon>Ascomycota</taxon>
        <taxon>Saccharomycotina</taxon>
        <taxon>Saccharomycetes</taxon>
        <taxon>Saccharomycetales</taxon>
        <taxon>Saccharomycetaceae</taxon>
        <taxon>Nakaseomyces</taxon>
    </lineage>
</organism>
<accession>A0ABR4NQH6</accession>
<keyword evidence="11" id="KW-1185">Reference proteome</keyword>
<comment type="subcellular location">
    <subcellularLocation>
        <location evidence="2 8">Nucleus</location>
    </subcellularLocation>
</comment>
<dbReference type="Proteomes" id="UP001623330">
    <property type="component" value="Unassembled WGS sequence"/>
</dbReference>
<dbReference type="Pfam" id="PF02940">
    <property type="entry name" value="mRNA_triPase"/>
    <property type="match status" value="1"/>
</dbReference>
<evidence type="ECO:0000256" key="6">
    <source>
        <dbReference type="ARBA" id="ARBA00023242"/>
    </source>
</evidence>
<dbReference type="InterPro" id="IPR033469">
    <property type="entry name" value="CYTH-like_dom_sf"/>
</dbReference>
<name>A0ABR4NQH6_9SACH</name>
<evidence type="ECO:0000259" key="9">
    <source>
        <dbReference type="Pfam" id="PF02940"/>
    </source>
</evidence>
<dbReference type="SUPFAM" id="SSF55154">
    <property type="entry name" value="CYTH-like phosphatases"/>
    <property type="match status" value="1"/>
</dbReference>
<comment type="catalytic activity">
    <reaction evidence="7">
        <text>a 5'-end triphospho-ribonucleoside in mRNA + H2O = a 5'-end diphospho-ribonucleoside in mRNA + phosphate + H(+)</text>
        <dbReference type="Rhea" id="RHEA:67004"/>
        <dbReference type="Rhea" id="RHEA-COMP:17164"/>
        <dbReference type="Rhea" id="RHEA-COMP:17165"/>
        <dbReference type="ChEBI" id="CHEBI:15377"/>
        <dbReference type="ChEBI" id="CHEBI:15378"/>
        <dbReference type="ChEBI" id="CHEBI:43474"/>
        <dbReference type="ChEBI" id="CHEBI:167616"/>
        <dbReference type="ChEBI" id="CHEBI:167618"/>
        <dbReference type="EC" id="3.6.1.74"/>
    </reaction>
    <physiologicalReaction direction="left-to-right" evidence="7">
        <dbReference type="Rhea" id="RHEA:67005"/>
    </physiologicalReaction>
</comment>
<reference evidence="10 11" key="1">
    <citation type="submission" date="2024-05" db="EMBL/GenBank/DDBJ databases">
        <title>Long read based assembly of the Candida bracarensis genome reveals expanded adhesin content.</title>
        <authorList>
            <person name="Marcet-Houben M."/>
            <person name="Ksiezopolska E."/>
            <person name="Gabaldon T."/>
        </authorList>
    </citation>
    <scope>NUCLEOTIDE SEQUENCE [LARGE SCALE GENOMIC DNA]</scope>
    <source>
        <strain evidence="10 11">CBM6</strain>
    </source>
</reference>
<evidence type="ECO:0000256" key="1">
    <source>
        <dbReference type="ARBA" id="ARBA00001946"/>
    </source>
</evidence>
<evidence type="ECO:0000256" key="2">
    <source>
        <dbReference type="ARBA" id="ARBA00004123"/>
    </source>
</evidence>
<dbReference type="InterPro" id="IPR004206">
    <property type="entry name" value="mRNA_triPase_Cet1"/>
</dbReference>
<dbReference type="InterPro" id="IPR037009">
    <property type="entry name" value="mRNA_triPase_Cet1_sf"/>
</dbReference>
<evidence type="ECO:0000256" key="7">
    <source>
        <dbReference type="ARBA" id="ARBA00047740"/>
    </source>
</evidence>
<dbReference type="EC" id="3.6.1.74" evidence="8"/>
<evidence type="ECO:0000256" key="4">
    <source>
        <dbReference type="ARBA" id="ARBA00022664"/>
    </source>
</evidence>